<protein>
    <recommendedName>
        <fullName evidence="4">Lipocalin-like domain-containing protein</fullName>
    </recommendedName>
</protein>
<sequence length="157" mass="17793">MLKSLRYLLIILLSVSAFSCKKGERSTAGLKEQLVNKWYYDSIFQKDYDKDGKLTKTTQLAVRVNVDNINFKADDSFTSVVRTLMPDVTPDTYENVTTNGTFKVTSLTRFTMTNAGTTTPLNCNIKSLTPRELIFNKDVAVRVTGKPYTVIEHTLHR</sequence>
<evidence type="ECO:0000313" key="3">
    <source>
        <dbReference type="Proteomes" id="UP001258315"/>
    </source>
</evidence>
<keyword evidence="1" id="KW-0732">Signal</keyword>
<evidence type="ECO:0008006" key="4">
    <source>
        <dbReference type="Google" id="ProtNLM"/>
    </source>
</evidence>
<gene>
    <name evidence="2" type="ORF">QE417_003892</name>
</gene>
<dbReference type="Proteomes" id="UP001258315">
    <property type="component" value="Unassembled WGS sequence"/>
</dbReference>
<organism evidence="2 3">
    <name type="scientific">Mucilaginibacter terrae</name>
    <dbReference type="NCBI Taxonomy" id="1955052"/>
    <lineage>
        <taxon>Bacteria</taxon>
        <taxon>Pseudomonadati</taxon>
        <taxon>Bacteroidota</taxon>
        <taxon>Sphingobacteriia</taxon>
        <taxon>Sphingobacteriales</taxon>
        <taxon>Sphingobacteriaceae</taxon>
        <taxon>Mucilaginibacter</taxon>
    </lineage>
</organism>
<accession>A0ABU3GYH0</accession>
<comment type="caution">
    <text evidence="2">The sequence shown here is derived from an EMBL/GenBank/DDBJ whole genome shotgun (WGS) entry which is preliminary data.</text>
</comment>
<proteinExistence type="predicted"/>
<feature type="signal peptide" evidence="1">
    <location>
        <begin position="1"/>
        <end position="19"/>
    </location>
</feature>
<reference evidence="3" key="1">
    <citation type="submission" date="2023-07" db="EMBL/GenBank/DDBJ databases">
        <title>Functional and genomic diversity of the sorghum phyllosphere microbiome.</title>
        <authorList>
            <person name="Shade A."/>
        </authorList>
    </citation>
    <scope>NUCLEOTIDE SEQUENCE [LARGE SCALE GENOMIC DNA]</scope>
    <source>
        <strain evidence="3">SORGH_AS_0422</strain>
    </source>
</reference>
<evidence type="ECO:0000313" key="2">
    <source>
        <dbReference type="EMBL" id="MDT3404820.1"/>
    </source>
</evidence>
<dbReference type="PROSITE" id="PS51257">
    <property type="entry name" value="PROKAR_LIPOPROTEIN"/>
    <property type="match status" value="1"/>
</dbReference>
<dbReference type="RefSeq" id="WP_311952565.1">
    <property type="nucleotide sequence ID" value="NZ_JAVLVU010000001.1"/>
</dbReference>
<evidence type="ECO:0000256" key="1">
    <source>
        <dbReference type="SAM" id="SignalP"/>
    </source>
</evidence>
<dbReference type="EMBL" id="JAVLVU010000001">
    <property type="protein sequence ID" value="MDT3404820.1"/>
    <property type="molecule type" value="Genomic_DNA"/>
</dbReference>
<feature type="chain" id="PRO_5045056743" description="Lipocalin-like domain-containing protein" evidence="1">
    <location>
        <begin position="20"/>
        <end position="157"/>
    </location>
</feature>
<name>A0ABU3GYH0_9SPHI</name>
<keyword evidence="3" id="KW-1185">Reference proteome</keyword>